<keyword evidence="3" id="KW-1185">Reference proteome</keyword>
<dbReference type="Pfam" id="PF00107">
    <property type="entry name" value="ADH_zinc_N"/>
    <property type="match status" value="1"/>
</dbReference>
<dbReference type="InterPro" id="IPR013149">
    <property type="entry name" value="ADH-like_C"/>
</dbReference>
<dbReference type="Gene3D" id="3.90.180.10">
    <property type="entry name" value="Medium-chain alcohol dehydrogenases, catalytic domain"/>
    <property type="match status" value="1"/>
</dbReference>
<dbReference type="InterPro" id="IPR020843">
    <property type="entry name" value="ER"/>
</dbReference>
<accession>A0AAD4KWI9</accession>
<dbReference type="InterPro" id="IPR011032">
    <property type="entry name" value="GroES-like_sf"/>
</dbReference>
<gene>
    <name evidence="2" type="ORF">BGW36DRAFT_291886</name>
</gene>
<dbReference type="EMBL" id="JAJTJA010000004">
    <property type="protein sequence ID" value="KAH8700788.1"/>
    <property type="molecule type" value="Genomic_DNA"/>
</dbReference>
<evidence type="ECO:0000313" key="3">
    <source>
        <dbReference type="Proteomes" id="UP001201262"/>
    </source>
</evidence>
<evidence type="ECO:0000313" key="2">
    <source>
        <dbReference type="EMBL" id="KAH8700788.1"/>
    </source>
</evidence>
<dbReference type="PANTHER" id="PTHR45033">
    <property type="match status" value="1"/>
</dbReference>
<dbReference type="SMART" id="SM00829">
    <property type="entry name" value="PKS_ER"/>
    <property type="match status" value="1"/>
</dbReference>
<dbReference type="InterPro" id="IPR036291">
    <property type="entry name" value="NAD(P)-bd_dom_sf"/>
</dbReference>
<dbReference type="AlphaFoldDB" id="A0AAD4KWI9"/>
<name>A0AAD4KWI9_9EURO</name>
<dbReference type="GO" id="GO:0016491">
    <property type="term" value="F:oxidoreductase activity"/>
    <property type="evidence" value="ECO:0007669"/>
    <property type="project" value="InterPro"/>
</dbReference>
<proteinExistence type="predicted"/>
<feature type="domain" description="Enoyl reductase (ER)" evidence="1">
    <location>
        <begin position="19"/>
        <end position="357"/>
    </location>
</feature>
<dbReference type="InterPro" id="IPR013154">
    <property type="entry name" value="ADH-like_N"/>
</dbReference>
<dbReference type="InterPro" id="IPR052711">
    <property type="entry name" value="Zinc_ADH-like"/>
</dbReference>
<dbReference type="PANTHER" id="PTHR45033:SF2">
    <property type="entry name" value="ZINC-TYPE ALCOHOL DEHYDROGENASE-LIKE PROTEIN C1773.06C"/>
    <property type="match status" value="1"/>
</dbReference>
<dbReference type="RefSeq" id="XP_046074494.1">
    <property type="nucleotide sequence ID" value="XM_046210875.1"/>
</dbReference>
<dbReference type="Proteomes" id="UP001201262">
    <property type="component" value="Unassembled WGS sequence"/>
</dbReference>
<dbReference type="SUPFAM" id="SSF51735">
    <property type="entry name" value="NAD(P)-binding Rossmann-fold domains"/>
    <property type="match status" value="1"/>
</dbReference>
<dbReference type="Gene3D" id="3.40.50.720">
    <property type="entry name" value="NAD(P)-binding Rossmann-like Domain"/>
    <property type="match status" value="1"/>
</dbReference>
<protein>
    <submittedName>
        <fullName evidence="2">Alcohol dehydrogenase</fullName>
    </submittedName>
</protein>
<dbReference type="GeneID" id="70241162"/>
<organism evidence="2 3">
    <name type="scientific">Talaromyces proteolyticus</name>
    <dbReference type="NCBI Taxonomy" id="1131652"/>
    <lineage>
        <taxon>Eukaryota</taxon>
        <taxon>Fungi</taxon>
        <taxon>Dikarya</taxon>
        <taxon>Ascomycota</taxon>
        <taxon>Pezizomycotina</taxon>
        <taxon>Eurotiomycetes</taxon>
        <taxon>Eurotiomycetidae</taxon>
        <taxon>Eurotiales</taxon>
        <taxon>Trichocomaceae</taxon>
        <taxon>Talaromyces</taxon>
        <taxon>Talaromyces sect. Bacilispori</taxon>
    </lineage>
</organism>
<dbReference type="SUPFAM" id="SSF50129">
    <property type="entry name" value="GroES-like"/>
    <property type="match status" value="1"/>
</dbReference>
<comment type="caution">
    <text evidence="2">The sequence shown here is derived from an EMBL/GenBank/DDBJ whole genome shotgun (WGS) entry which is preliminary data.</text>
</comment>
<dbReference type="Pfam" id="PF08240">
    <property type="entry name" value="ADH_N"/>
    <property type="match status" value="1"/>
</dbReference>
<dbReference type="CDD" id="cd08276">
    <property type="entry name" value="MDR7"/>
    <property type="match status" value="1"/>
</dbReference>
<reference evidence="2" key="1">
    <citation type="submission" date="2021-12" db="EMBL/GenBank/DDBJ databases">
        <title>Convergent genome expansion in fungi linked to evolution of root-endophyte symbiosis.</title>
        <authorList>
            <consortium name="DOE Joint Genome Institute"/>
            <person name="Ke Y.-H."/>
            <person name="Bonito G."/>
            <person name="Liao H.-L."/>
            <person name="Looney B."/>
            <person name="Rojas-Flechas A."/>
            <person name="Nash J."/>
            <person name="Hameed K."/>
            <person name="Schadt C."/>
            <person name="Martin F."/>
            <person name="Crous P.W."/>
            <person name="Miettinen O."/>
            <person name="Magnuson J.K."/>
            <person name="Labbe J."/>
            <person name="Jacobson D."/>
            <person name="Doktycz M.J."/>
            <person name="Veneault-Fourrey C."/>
            <person name="Kuo A."/>
            <person name="Mondo S."/>
            <person name="Calhoun S."/>
            <person name="Riley R."/>
            <person name="Ohm R."/>
            <person name="LaButti K."/>
            <person name="Andreopoulos B."/>
            <person name="Pangilinan J."/>
            <person name="Nolan M."/>
            <person name="Tritt A."/>
            <person name="Clum A."/>
            <person name="Lipzen A."/>
            <person name="Daum C."/>
            <person name="Barry K."/>
            <person name="Grigoriev I.V."/>
            <person name="Vilgalys R."/>
        </authorList>
    </citation>
    <scope>NUCLEOTIDE SEQUENCE</scope>
    <source>
        <strain evidence="2">PMI_201</strain>
    </source>
</reference>
<sequence>MAYRIPKTSAQWAVVGQNGLQDLQLQEVTIPPLGDHDCLIKVEAVSLNFRDIAIIRNQYPLPVNIPHIPTSDGAGTVVAVGARVKSFKVGDKVSATITPIHLAGRIDFEKVSSTLGGGGTDGWLRQYATYEEQGLVPIPRNLSAIQASALPGAGISAWNTLYGSENTSSAVTRIKPGDIVLTQGTGGVSLFVIQLAVVAGATVIATTSTSSGKKVELLKSLGVKHVINYNEDKNWGETAKRLTPNGVGVDHVVDVGGANTLDQSLKAVRFEGTVSVVGFLADDGNSGSGPGLMSTLARAITVRGVLGGSKLQLEELNRAVERLDLKPVIDEKVFEFSEAREAYQYLMEGRHVGKVVIKVE</sequence>
<evidence type="ECO:0000259" key="1">
    <source>
        <dbReference type="SMART" id="SM00829"/>
    </source>
</evidence>